<dbReference type="Pfam" id="PF03568">
    <property type="entry name" value="Separin_C"/>
    <property type="match status" value="1"/>
</dbReference>
<evidence type="ECO:0000256" key="4">
    <source>
        <dbReference type="ARBA" id="ARBA00022829"/>
    </source>
</evidence>
<dbReference type="PROSITE" id="PS51700">
    <property type="entry name" value="SEPARIN"/>
    <property type="match status" value="1"/>
</dbReference>
<dbReference type="EC" id="3.4.22.49" evidence="2"/>
<evidence type="ECO:0000313" key="7">
    <source>
        <dbReference type="EMBL" id="SCV67820.1"/>
    </source>
</evidence>
<feature type="compositionally biased region" description="Low complexity" evidence="5">
    <location>
        <begin position="93"/>
        <end position="117"/>
    </location>
</feature>
<dbReference type="GO" id="GO:0051307">
    <property type="term" value="P:meiotic chromosome separation"/>
    <property type="evidence" value="ECO:0007669"/>
    <property type="project" value="TreeGrafter"/>
</dbReference>
<keyword evidence="4" id="KW-0159">Chromosome partition</keyword>
<dbReference type="OrthoDB" id="10255632at2759"/>
<feature type="region of interest" description="Disordered" evidence="5">
    <location>
        <begin position="93"/>
        <end position="150"/>
    </location>
</feature>
<dbReference type="GO" id="GO:0005634">
    <property type="term" value="C:nucleus"/>
    <property type="evidence" value="ECO:0007669"/>
    <property type="project" value="InterPro"/>
</dbReference>
<evidence type="ECO:0000313" key="8">
    <source>
        <dbReference type="Proteomes" id="UP000198372"/>
    </source>
</evidence>
<feature type="compositionally biased region" description="Basic and acidic residues" evidence="5">
    <location>
        <begin position="1383"/>
        <end position="1396"/>
    </location>
</feature>
<feature type="region of interest" description="Disordered" evidence="5">
    <location>
        <begin position="171"/>
        <end position="206"/>
    </location>
</feature>
<keyword evidence="8" id="KW-1185">Reference proteome</keyword>
<dbReference type="GO" id="GO:0006508">
    <property type="term" value="P:proteolysis"/>
    <property type="evidence" value="ECO:0007669"/>
    <property type="project" value="InterPro"/>
</dbReference>
<dbReference type="EMBL" id="FMSP01000002">
    <property type="protein sequence ID" value="SCV67820.1"/>
    <property type="molecule type" value="Genomic_DNA"/>
</dbReference>
<organism evidence="7 8">
    <name type="scientific">Microbotryum intermedium</name>
    <dbReference type="NCBI Taxonomy" id="269621"/>
    <lineage>
        <taxon>Eukaryota</taxon>
        <taxon>Fungi</taxon>
        <taxon>Dikarya</taxon>
        <taxon>Basidiomycota</taxon>
        <taxon>Pucciniomycotina</taxon>
        <taxon>Microbotryomycetes</taxon>
        <taxon>Microbotryales</taxon>
        <taxon>Microbotryaceae</taxon>
        <taxon>Microbotryum</taxon>
    </lineage>
</organism>
<dbReference type="InterPro" id="IPR030397">
    <property type="entry name" value="SEPARIN_core_dom"/>
</dbReference>
<dbReference type="STRING" id="269621.A0A238F0Y8"/>
<dbReference type="GO" id="GO:0072686">
    <property type="term" value="C:mitotic spindle"/>
    <property type="evidence" value="ECO:0007669"/>
    <property type="project" value="TreeGrafter"/>
</dbReference>
<dbReference type="PANTHER" id="PTHR12792:SF0">
    <property type="entry name" value="SEPARIN"/>
    <property type="match status" value="1"/>
</dbReference>
<dbReference type="GO" id="GO:0005737">
    <property type="term" value="C:cytoplasm"/>
    <property type="evidence" value="ECO:0007669"/>
    <property type="project" value="TreeGrafter"/>
</dbReference>
<protein>
    <recommendedName>
        <fullName evidence="2">separase</fullName>
        <ecNumber evidence="2">3.4.22.49</ecNumber>
    </recommendedName>
</protein>
<sequence>MTTLRPPSAPARSRRLGATSSTPVSASISVPSSSTGRRSTLATRATPTPTPTPTAQDEVQQLSRRLDSSLKWGHESVHAQAKPAIVVSSTSLLLQQQQSRLKPSASTSTSTSTSSSSLRAKQVATASTTSLTSREAVTPPQQRARQAMKSVNSSLQSISALLNARSTLTTTAKSSSKTSSSSSSSSASACSSSSPSSTPTSTTPSPEIITLAKNCTNALNELRALIKQGKIDNKLVEIEKAAISFVAGLVEAEQYRLALAELERVKTSLLALWNPDHSSNGGPASESSASAKTQTAWTSYTHLLCIPLPSTPTSSNWTAAEIAPVVLAVQQYALGSLFRNPDFDPKLRASLVANELTSHVGAPIDWRDWWAKSRLETGEVDDDGAAVVEKKMDALMTSMFGSLIKGCVGLDADVGASCSSALSSEKVNLTHQLGRATDINDLLTIRSRALLLYSTTSTISSSPEKLEALLDQCRKNLLLFGRQAEAQAMSAPSINEPVQRVFQQTIEAISSRHRGIEFHGTQWMNLCEVVLRIAQRADDGISIERVGLLLEAEKDEGGPSTDKQASRLVVKLMSLLSGLQVVNEKQQGKEREKEDGLNRALIYVQALSKLRAKDGLAKETVKKVDSILEKLRSWVVKEVRADQRLDMLVVPEGKQPRQKTEDEVLLRRMCESLASHGEILSTSVVEDGDQTRLVSGTVEVLIVLAYSTLIVDDRSTYTPCFDHLERCLSVLVGIPVGSVGKIRLEIAQFDQAYWIRSLASAYYNLSGLLFNAGKPESTIRFVQRACEITRTVLVSSSSTAEGALVEEMDTLSITSTVAPADSERSLRTKTELMELQVDCRKYATKRFELLALAHHSIGEKTAALQAYVDALSFLPIESRDSLGAALSVSDLLKQKQSMTTVKLIQRITKLATFDLLLPGSQVSLLDALKSSGFETRTMGMVLEVQVHTLEAAMDKVEAGKAMSALVHDLLTLYNENEFPIRRARILLRRMQALCAGGAVQKDLSAAVVASEIDELCSRPTIGQDSALAPYKSHYLAASHLWLAFHAHQARLPPAALVDEARAAMGLFRKILDGDSNELKTSTSRTPKKSTPKLKTPSPAAATTKTGRMTTATRKRVLTSTAVTGAAVKLGAATTVKTPRTVKSRAAVIEQVTPPRQPLVDLTNDKALSTTTPKPKRSPIADAASFEDVDRCYDLIETMASLLGTLGHAVLRIGYLKLLRRMAPKRTRGADEAYIASSVHLARELAKIGNVSRAAALFAQAEACIQQAVTSGTAIPLTLQVEHNLLHAELLALTSQHERSSQTYAQALKMAKGLDDEDGVGSTSARIVQRTLSLQRVALASSVCSTMLQRRGDLGRCLAPALQAMRLLNRALANITRLSTTESTSKDDSAFVSDRTDPNAPLPEHPAQTKHYSVSSAGPYASVLYGIADGLGAAILRVANLYWIRGTPKSAEFFAGHALDVATQYGANLLMMRAILLRCEVRMHAGNLEGAEEDLKAIDVENAAHNSSELVEYYRLCAALHMRRRLVPDAKQYHAEAQSALEQFALTANQNEAGGSPIKVGTPRSISMKDLSPFALRLGAKGHSPSHVSPSQRGAQKSDRILPAAHSRLLRMHIGLLRLERKQEECQDLLRRLSRLHSLEEDKAEELRLHAMIEMQDLLVKFSADSVLGMVPESVLSMPSLASSVAVTSIKTASPSKTAPSHLHNLHDIEALLQRAIAMSVSRVRPAVLRELSLLSVSLRSLLSSIGRADKKAAEATAYLLDLGVAVTLRRDMLEAIDYKIANLSRVDDLKWPRIEPILSHEQPSTVASLLTLRERYRSETVEPVLTDALINSILPAHWQTVSIHLSAERDSLILVRHQANRPPLVFKLPLDRITRREDDDEDEGLSYAQASAELAEIVARSNLGAQNAKNVEGKEARIAWWAERKELDARLKVLLESIEDSWLGAFKCIFSGAQDISADALNTFKGQIERIVKRSLIRATPNDKRAARFKLDDGIVECFAALSPKARDEDLEDLYHFIMESFQLSGVPVACDEMDVDQVVIDFRSALEELRKNDPTPRTSDPNHHLVLILDKSVQGFPWESLPSLQGVSISRLPSLAFLRDRLELAKSRSEDGSHEYVVDPTRTSYVVNPGGDLKNTQARFQPWLERKKASGWKGVVGRAPSEEEMKNSLAMQELVLYFGHGGAEQYLRSQSIRHLPRCAATMLWGCSSGVLRDQGEFDPYGTPYHYMIAGCPSLVANLWDVTDKDIDTLTENVFKLVGLNADESAKSIKERTTTKLNLSQAIAQSRQVCNLRYLNGAAVVNYGLPVWFS</sequence>
<dbReference type="InterPro" id="IPR005314">
    <property type="entry name" value="Peptidase_C50"/>
</dbReference>
<evidence type="ECO:0000256" key="3">
    <source>
        <dbReference type="ARBA" id="ARBA00022801"/>
    </source>
</evidence>
<evidence type="ECO:0000256" key="5">
    <source>
        <dbReference type="SAM" id="MobiDB-lite"/>
    </source>
</evidence>
<dbReference type="GO" id="GO:0044732">
    <property type="term" value="C:mitotic spindle pole body"/>
    <property type="evidence" value="ECO:0007669"/>
    <property type="project" value="TreeGrafter"/>
</dbReference>
<gene>
    <name evidence="7" type="ORF">BQ2448_5431</name>
</gene>
<name>A0A238F0Y8_9BASI</name>
<feature type="region of interest" description="Disordered" evidence="5">
    <location>
        <begin position="1076"/>
        <end position="1109"/>
    </location>
</feature>
<comment type="catalytic activity">
    <reaction evidence="1">
        <text>All bonds known to be hydrolyzed by this endopeptidase have arginine in P1 and an acidic residue in P4. P6 is often occupied by an acidic residue or by a hydroxy-amino-acid residue, the phosphorylation of which enhances cleavage.</text>
        <dbReference type="EC" id="3.4.22.49"/>
    </reaction>
</comment>
<proteinExistence type="predicted"/>
<reference evidence="8" key="1">
    <citation type="submission" date="2016-09" db="EMBL/GenBank/DDBJ databases">
        <authorList>
            <person name="Jeantristanb JTB J.-T."/>
            <person name="Ricardo R."/>
        </authorList>
    </citation>
    <scope>NUCLEOTIDE SEQUENCE [LARGE SCALE GENOMIC DNA]</scope>
</reference>
<accession>A0A238F0Y8</accession>
<evidence type="ECO:0000256" key="2">
    <source>
        <dbReference type="ARBA" id="ARBA00012489"/>
    </source>
</evidence>
<feature type="region of interest" description="Disordered" evidence="5">
    <location>
        <begin position="1383"/>
        <end position="1410"/>
    </location>
</feature>
<evidence type="ECO:0000259" key="6">
    <source>
        <dbReference type="PROSITE" id="PS51700"/>
    </source>
</evidence>
<feature type="region of interest" description="Disordered" evidence="5">
    <location>
        <begin position="1"/>
        <end position="67"/>
    </location>
</feature>
<dbReference type="GO" id="GO:0004197">
    <property type="term" value="F:cysteine-type endopeptidase activity"/>
    <property type="evidence" value="ECO:0007669"/>
    <property type="project" value="InterPro"/>
</dbReference>
<feature type="domain" description="Peptidase C50" evidence="6">
    <location>
        <begin position="2121"/>
        <end position="2218"/>
    </location>
</feature>
<dbReference type="PANTHER" id="PTHR12792">
    <property type="entry name" value="EXTRA SPINDLE POLES 1-RELATED"/>
    <property type="match status" value="1"/>
</dbReference>
<keyword evidence="3" id="KW-0378">Hydrolase</keyword>
<feature type="compositionally biased region" description="Low complexity" evidence="5">
    <location>
        <begin position="18"/>
        <end position="47"/>
    </location>
</feature>
<feature type="compositionally biased region" description="Polar residues" evidence="5">
    <location>
        <begin position="124"/>
        <end position="150"/>
    </location>
</feature>
<evidence type="ECO:0000256" key="1">
    <source>
        <dbReference type="ARBA" id="ARBA00000451"/>
    </source>
</evidence>
<feature type="compositionally biased region" description="Low complexity" evidence="5">
    <location>
        <begin position="1092"/>
        <end position="1109"/>
    </location>
</feature>
<feature type="compositionally biased region" description="Low complexity" evidence="5">
    <location>
        <begin position="171"/>
        <end position="205"/>
    </location>
</feature>
<dbReference type="Proteomes" id="UP000198372">
    <property type="component" value="Unassembled WGS sequence"/>
</dbReference>